<dbReference type="InterPro" id="IPR036596">
    <property type="entry name" value="Cyt-C_aa3_sf"/>
</dbReference>
<feature type="transmembrane region" description="Helical" evidence="1">
    <location>
        <begin position="28"/>
        <end position="45"/>
    </location>
</feature>
<proteinExistence type="predicted"/>
<evidence type="ECO:0000313" key="4">
    <source>
        <dbReference type="Proteomes" id="UP000439522"/>
    </source>
</evidence>
<dbReference type="AlphaFoldDB" id="A0A6I4TAE7"/>
<protein>
    <submittedName>
        <fullName evidence="3">Aa3-type cytochrome c oxidase subunit IV</fullName>
    </submittedName>
</protein>
<dbReference type="Pfam" id="PF07835">
    <property type="entry name" value="COX4_pro_2"/>
    <property type="match status" value="1"/>
</dbReference>
<accession>A0A6I4TAE7</accession>
<evidence type="ECO:0000256" key="1">
    <source>
        <dbReference type="SAM" id="Phobius"/>
    </source>
</evidence>
<dbReference type="Gene3D" id="1.20.5.160">
    <property type="entry name" value="Bacterial aa3 type cytochrome c oxidase subunit IV"/>
    <property type="match status" value="1"/>
</dbReference>
<comment type="caution">
    <text evidence="3">The sequence shown here is derived from an EMBL/GenBank/DDBJ whole genome shotgun (WGS) entry which is preliminary data.</text>
</comment>
<sequence length="46" mass="4985">MATGNDVNAQDIKEHKGTYGGFVTMLKWTVPITALIVLVIVILIAE</sequence>
<dbReference type="RefSeq" id="WP_160610248.1">
    <property type="nucleotide sequence ID" value="NZ_WTZA01000001.1"/>
</dbReference>
<organism evidence="3 4">
    <name type="scientific">Tsuneonella aeria</name>
    <dbReference type="NCBI Taxonomy" id="1837929"/>
    <lineage>
        <taxon>Bacteria</taxon>
        <taxon>Pseudomonadati</taxon>
        <taxon>Pseudomonadota</taxon>
        <taxon>Alphaproteobacteria</taxon>
        <taxon>Sphingomonadales</taxon>
        <taxon>Erythrobacteraceae</taxon>
        <taxon>Tsuneonella</taxon>
    </lineage>
</organism>
<dbReference type="InterPro" id="IPR012422">
    <property type="entry name" value="Cyt_c_oxidase_su4_bac-aa3"/>
</dbReference>
<keyword evidence="4" id="KW-1185">Reference proteome</keyword>
<dbReference type="Proteomes" id="UP000439522">
    <property type="component" value="Unassembled WGS sequence"/>
</dbReference>
<keyword evidence="1" id="KW-0812">Transmembrane</keyword>
<gene>
    <name evidence="3" type="ORF">GRI40_04580</name>
</gene>
<reference evidence="3 4" key="1">
    <citation type="submission" date="2019-12" db="EMBL/GenBank/DDBJ databases">
        <title>Genomic-based taxomic classification of the family Erythrobacteraceae.</title>
        <authorList>
            <person name="Xu L."/>
        </authorList>
    </citation>
    <scope>NUCLEOTIDE SEQUENCE [LARGE SCALE GENOMIC DNA]</scope>
    <source>
        <strain evidence="3 4">100921-2</strain>
    </source>
</reference>
<keyword evidence="1" id="KW-0472">Membrane</keyword>
<dbReference type="SUPFAM" id="SSF81469">
    <property type="entry name" value="Bacterial aa3 type cytochrome c oxidase subunit IV"/>
    <property type="match status" value="1"/>
</dbReference>
<evidence type="ECO:0000313" key="3">
    <source>
        <dbReference type="EMBL" id="MXO74499.1"/>
    </source>
</evidence>
<feature type="domain" description="Cytochrome c oxidase subunit IV bacterial aa3 type" evidence="2">
    <location>
        <begin position="11"/>
        <end position="43"/>
    </location>
</feature>
<evidence type="ECO:0000259" key="2">
    <source>
        <dbReference type="Pfam" id="PF07835"/>
    </source>
</evidence>
<keyword evidence="1" id="KW-1133">Transmembrane helix</keyword>
<name>A0A6I4TAE7_9SPHN</name>
<dbReference type="EMBL" id="WTZA01000001">
    <property type="protein sequence ID" value="MXO74499.1"/>
    <property type="molecule type" value="Genomic_DNA"/>
</dbReference>